<dbReference type="EMBL" id="ACVR01000069">
    <property type="protein sequence ID" value="EET81502.1"/>
    <property type="molecule type" value="Genomic_DNA"/>
</dbReference>
<organism evidence="4 5">
    <name type="scientific">Acinetobacter radioresistens SK82</name>
    <dbReference type="NCBI Taxonomy" id="596318"/>
    <lineage>
        <taxon>Bacteria</taxon>
        <taxon>Pseudomonadati</taxon>
        <taxon>Pseudomonadota</taxon>
        <taxon>Gammaproteobacteria</taxon>
        <taxon>Moraxellales</taxon>
        <taxon>Moraxellaceae</taxon>
        <taxon>Acinetobacter</taxon>
    </lineage>
</organism>
<evidence type="ECO:0000256" key="1">
    <source>
        <dbReference type="ARBA" id="ARBA00023211"/>
    </source>
</evidence>
<keyword evidence="2" id="KW-0067">ATP-binding</keyword>
<keyword evidence="5" id="KW-1185">Reference proteome</keyword>
<dbReference type="InterPro" id="IPR013815">
    <property type="entry name" value="ATP_grasp_subdomain_1"/>
</dbReference>
<gene>
    <name evidence="4" type="ORF">ACIRA0001_0534</name>
</gene>
<feature type="domain" description="ATP-grasp" evidence="3">
    <location>
        <begin position="157"/>
        <end position="353"/>
    </location>
</feature>
<sequence length="375" mass="43959">MSKMYFRELVLSTPWLKKLYLKRRNKFQNDLMSAAQLNKYLNQAEKILLKQPVNIRVGLVKDADNYADEGLIKERAYYPKYERFLKNNNINYSYFDPYRSDWMEEAEKYDLIVWHTDSDPSTQDIAKGKICILEEMGKNCLPSYKEIWSYENKIRSHYLYKLHKLPAIPTFVSHSKSEVIDYLKSAKYPLISKISTGSASFGVDKLDSFDQAKKVVDQVFSYKGKETYFKYSSQKDYVYFQDFIEDATYDLRVMSVGDDLFGYYRYPNKGDFRASGAGNYEKKEIPNEALELAYQVKEKFGSSFLATDFVYSEKLKKFLIIESSIFIGIDTCEQLSIEGVSGKYIRLSENEFEFKPGKFWVQELTLKHVIEKLAK</sequence>
<dbReference type="PANTHER" id="PTHR21621:SF0">
    <property type="entry name" value="BETA-CITRYLGLUTAMATE SYNTHASE B-RELATED"/>
    <property type="match status" value="1"/>
</dbReference>
<dbReference type="Gene3D" id="3.30.470.20">
    <property type="entry name" value="ATP-grasp fold, B domain"/>
    <property type="match status" value="1"/>
</dbReference>
<evidence type="ECO:0000256" key="2">
    <source>
        <dbReference type="PROSITE-ProRule" id="PRU00409"/>
    </source>
</evidence>
<dbReference type="RefSeq" id="WP_005405348.1">
    <property type="nucleotide sequence ID" value="NZ_ACVR01000069.1"/>
</dbReference>
<dbReference type="Gene3D" id="3.30.1490.20">
    <property type="entry name" value="ATP-grasp fold, A domain"/>
    <property type="match status" value="1"/>
</dbReference>
<protein>
    <submittedName>
        <fullName evidence="4">RimK-like ATP-grasp domain protein</fullName>
    </submittedName>
</protein>
<keyword evidence="2" id="KW-0547">Nucleotide-binding</keyword>
<dbReference type="SUPFAM" id="SSF56059">
    <property type="entry name" value="Glutathione synthetase ATP-binding domain-like"/>
    <property type="match status" value="1"/>
</dbReference>
<keyword evidence="1" id="KW-0464">Manganese</keyword>
<reference evidence="4 5" key="1">
    <citation type="submission" date="2009-07" db="EMBL/GenBank/DDBJ databases">
        <authorList>
            <person name="Madupu R."/>
            <person name="Durkin A.S."/>
            <person name="Torralba M."/>
            <person name="Methe B."/>
            <person name="Sutton G.G."/>
            <person name="Strausberg R.L."/>
            <person name="Nelson K.E."/>
        </authorList>
    </citation>
    <scope>NUCLEOTIDE SEQUENCE [LARGE SCALE GENOMIC DNA]</scope>
    <source>
        <strain evidence="4 5">SK82</strain>
    </source>
</reference>
<dbReference type="Proteomes" id="UP000018419">
    <property type="component" value="Unassembled WGS sequence"/>
</dbReference>
<accession>A0ABP2GJG5</accession>
<evidence type="ECO:0000313" key="5">
    <source>
        <dbReference type="Proteomes" id="UP000018419"/>
    </source>
</evidence>
<name>A0ABP2GJG5_ACIRA</name>
<evidence type="ECO:0000313" key="4">
    <source>
        <dbReference type="EMBL" id="EET81502.1"/>
    </source>
</evidence>
<evidence type="ECO:0000259" key="3">
    <source>
        <dbReference type="PROSITE" id="PS50975"/>
    </source>
</evidence>
<proteinExistence type="predicted"/>
<comment type="caution">
    <text evidence="4">The sequence shown here is derived from an EMBL/GenBank/DDBJ whole genome shotgun (WGS) entry which is preliminary data.</text>
</comment>
<dbReference type="PROSITE" id="PS50975">
    <property type="entry name" value="ATP_GRASP"/>
    <property type="match status" value="1"/>
</dbReference>
<dbReference type="PANTHER" id="PTHR21621">
    <property type="entry name" value="RIBOSOMAL PROTEIN S6 MODIFICATION PROTEIN"/>
    <property type="match status" value="1"/>
</dbReference>
<dbReference type="InterPro" id="IPR011761">
    <property type="entry name" value="ATP-grasp"/>
</dbReference>